<evidence type="ECO:0000313" key="2">
    <source>
        <dbReference type="EMBL" id="QQQ41318.1"/>
    </source>
</evidence>
<feature type="compositionally biased region" description="Basic and acidic residues" evidence="1">
    <location>
        <begin position="170"/>
        <end position="187"/>
    </location>
</feature>
<evidence type="ECO:0000313" key="3">
    <source>
        <dbReference type="Proteomes" id="UP000596095"/>
    </source>
</evidence>
<evidence type="ECO:0008006" key="4">
    <source>
        <dbReference type="Google" id="ProtNLM"/>
    </source>
</evidence>
<dbReference type="Proteomes" id="UP000596095">
    <property type="component" value="Chromosome"/>
</dbReference>
<dbReference type="RefSeq" id="WP_201116988.1">
    <property type="nucleotide sequence ID" value="NZ_CP067993.1"/>
</dbReference>
<dbReference type="AlphaFoldDB" id="A0ABD7C1J1"/>
<name>A0ABD7C1J1_STEMA</name>
<dbReference type="EMBL" id="CP067993">
    <property type="protein sequence ID" value="QQQ41318.1"/>
    <property type="molecule type" value="Genomic_DNA"/>
</dbReference>
<organism evidence="2 3">
    <name type="scientific">Stenotrophomonas maltophilia</name>
    <name type="common">Pseudomonas maltophilia</name>
    <name type="synonym">Xanthomonas maltophilia</name>
    <dbReference type="NCBI Taxonomy" id="40324"/>
    <lineage>
        <taxon>Bacteria</taxon>
        <taxon>Pseudomonadati</taxon>
        <taxon>Pseudomonadota</taxon>
        <taxon>Gammaproteobacteria</taxon>
        <taxon>Lysobacterales</taxon>
        <taxon>Lysobacteraceae</taxon>
        <taxon>Stenotrophomonas</taxon>
        <taxon>Stenotrophomonas maltophilia group</taxon>
    </lineage>
</organism>
<protein>
    <recommendedName>
        <fullName evidence="4">Phage terminase small subunit P27 family</fullName>
    </recommendedName>
</protein>
<accession>A0ABD7C1J1</accession>
<feature type="region of interest" description="Disordered" evidence="1">
    <location>
        <begin position="132"/>
        <end position="187"/>
    </location>
</feature>
<sequence>MGGLYGATWERDYGANPRSSAGREWGLTLAGMSRQQIDAGLEACRVEGSDFPPSAPRFRAMCLGVPSLGRVKFELSKHFKFRSAFTRAVWRYLDVYAYRAASARDAERMLRDAYDVAKEAVMRGEPLPHVVGELEAPKGRPHKPATREQMRKHLADISATLGLSPSEAESMGKDGLLRAGDSRGDSD</sequence>
<reference evidence="2 3" key="1">
    <citation type="submission" date="2021-01" db="EMBL/GenBank/DDBJ databases">
        <title>Genome Characterization of a novel Stenotrophomonas isolate with high keratinase activity.</title>
        <authorList>
            <person name="Cao Z.-J."/>
        </authorList>
    </citation>
    <scope>NUCLEOTIDE SEQUENCE [LARGE SCALE GENOMIC DNA]</scope>
    <source>
        <strain evidence="2 3">DHHJ</strain>
    </source>
</reference>
<proteinExistence type="predicted"/>
<feature type="compositionally biased region" description="Basic and acidic residues" evidence="1">
    <location>
        <begin position="145"/>
        <end position="155"/>
    </location>
</feature>
<gene>
    <name evidence="2" type="ORF">JJL50_15355</name>
</gene>
<evidence type="ECO:0000256" key="1">
    <source>
        <dbReference type="SAM" id="MobiDB-lite"/>
    </source>
</evidence>